<dbReference type="Gene3D" id="1.10.630.10">
    <property type="entry name" value="Cytochrome P450"/>
    <property type="match status" value="1"/>
</dbReference>
<comment type="subcellular location">
    <subcellularLocation>
        <location evidence="2">Membrane</location>
    </subcellularLocation>
</comment>
<organism evidence="13 14">
    <name type="scientific">Verruconis gallopava</name>
    <dbReference type="NCBI Taxonomy" id="253628"/>
    <lineage>
        <taxon>Eukaryota</taxon>
        <taxon>Fungi</taxon>
        <taxon>Dikarya</taxon>
        <taxon>Ascomycota</taxon>
        <taxon>Pezizomycotina</taxon>
        <taxon>Dothideomycetes</taxon>
        <taxon>Pleosporomycetidae</taxon>
        <taxon>Venturiales</taxon>
        <taxon>Sympoventuriaceae</taxon>
        <taxon>Verruconis</taxon>
    </lineage>
</organism>
<keyword evidence="6 11" id="KW-0560">Oxidoreductase</keyword>
<dbReference type="GO" id="GO:0020037">
    <property type="term" value="F:heme binding"/>
    <property type="evidence" value="ECO:0007669"/>
    <property type="project" value="InterPro"/>
</dbReference>
<dbReference type="InParanoid" id="A0A0D2AR52"/>
<name>A0A0D2AR52_9PEZI</name>
<dbReference type="GeneID" id="27314838"/>
<evidence type="ECO:0000256" key="5">
    <source>
        <dbReference type="ARBA" id="ARBA00022723"/>
    </source>
</evidence>
<dbReference type="InterPro" id="IPR050529">
    <property type="entry name" value="CYP450_sterol_14alpha_dmase"/>
</dbReference>
<dbReference type="HOGENOM" id="CLU_001570_15_0_1"/>
<reference evidence="13 14" key="1">
    <citation type="submission" date="2015-01" db="EMBL/GenBank/DDBJ databases">
        <title>The Genome Sequence of Ochroconis gallopava CBS43764.</title>
        <authorList>
            <consortium name="The Broad Institute Genomics Platform"/>
            <person name="Cuomo C."/>
            <person name="de Hoog S."/>
            <person name="Gorbushina A."/>
            <person name="Stielow B."/>
            <person name="Teixiera M."/>
            <person name="Abouelleil A."/>
            <person name="Chapman S.B."/>
            <person name="Priest M."/>
            <person name="Young S.K."/>
            <person name="Wortman J."/>
            <person name="Nusbaum C."/>
            <person name="Birren B."/>
        </authorList>
    </citation>
    <scope>NUCLEOTIDE SEQUENCE [LARGE SCALE GENOMIC DNA]</scope>
    <source>
        <strain evidence="13 14">CBS 43764</strain>
    </source>
</reference>
<comment type="similarity">
    <text evidence="3 11">Belongs to the cytochrome P450 family.</text>
</comment>
<feature type="transmembrane region" description="Helical" evidence="12">
    <location>
        <begin position="71"/>
        <end position="90"/>
    </location>
</feature>
<keyword evidence="5 10" id="KW-0479">Metal-binding</keyword>
<feature type="binding site" description="axial binding residue" evidence="10">
    <location>
        <position position="511"/>
    </location>
    <ligand>
        <name>heme</name>
        <dbReference type="ChEBI" id="CHEBI:30413"/>
    </ligand>
    <ligandPart>
        <name>Fe</name>
        <dbReference type="ChEBI" id="CHEBI:18248"/>
    </ligandPart>
</feature>
<keyword evidence="12" id="KW-0812">Transmembrane</keyword>
<dbReference type="InterPro" id="IPR001128">
    <property type="entry name" value="Cyt_P450"/>
</dbReference>
<evidence type="ECO:0000256" key="12">
    <source>
        <dbReference type="SAM" id="Phobius"/>
    </source>
</evidence>
<evidence type="ECO:0000256" key="2">
    <source>
        <dbReference type="ARBA" id="ARBA00004370"/>
    </source>
</evidence>
<dbReference type="PRINTS" id="PR00385">
    <property type="entry name" value="P450"/>
</dbReference>
<evidence type="ECO:0000313" key="14">
    <source>
        <dbReference type="Proteomes" id="UP000053259"/>
    </source>
</evidence>
<dbReference type="InterPro" id="IPR017972">
    <property type="entry name" value="Cyt_P450_CS"/>
</dbReference>
<proteinExistence type="inferred from homology"/>
<dbReference type="SUPFAM" id="SSF48264">
    <property type="entry name" value="Cytochrome P450"/>
    <property type="match status" value="1"/>
</dbReference>
<feature type="transmembrane region" description="Helical" evidence="12">
    <location>
        <begin position="102"/>
        <end position="119"/>
    </location>
</feature>
<dbReference type="CDD" id="cd11042">
    <property type="entry name" value="CYP51-like"/>
    <property type="match status" value="1"/>
</dbReference>
<keyword evidence="12" id="KW-1133">Transmembrane helix</keyword>
<dbReference type="FunCoup" id="A0A0D2AR52">
    <property type="interactions" value="535"/>
</dbReference>
<evidence type="ECO:0000256" key="10">
    <source>
        <dbReference type="PIRSR" id="PIRSR602403-1"/>
    </source>
</evidence>
<dbReference type="PRINTS" id="PR00465">
    <property type="entry name" value="EP450IV"/>
</dbReference>
<dbReference type="PANTHER" id="PTHR24304:SF2">
    <property type="entry name" value="24-HYDROXYCHOLESTEROL 7-ALPHA-HYDROXYLASE"/>
    <property type="match status" value="1"/>
</dbReference>
<keyword evidence="7 10" id="KW-0408">Iron</keyword>
<dbReference type="EMBL" id="KN847553">
    <property type="protein sequence ID" value="KIW01684.1"/>
    <property type="molecule type" value="Genomic_DNA"/>
</dbReference>
<evidence type="ECO:0000256" key="3">
    <source>
        <dbReference type="ARBA" id="ARBA00010617"/>
    </source>
</evidence>
<dbReference type="InterPro" id="IPR036396">
    <property type="entry name" value="Cyt_P450_sf"/>
</dbReference>
<gene>
    <name evidence="13" type="ORF">PV09_06865</name>
</gene>
<comment type="cofactor">
    <cofactor evidence="1 10">
        <name>heme</name>
        <dbReference type="ChEBI" id="CHEBI:30413"/>
    </cofactor>
</comment>
<evidence type="ECO:0000256" key="8">
    <source>
        <dbReference type="ARBA" id="ARBA00023033"/>
    </source>
</evidence>
<keyword evidence="4 10" id="KW-0349">Heme</keyword>
<protein>
    <submittedName>
        <fullName evidence="13">Uncharacterized protein</fullName>
    </submittedName>
</protein>
<dbReference type="GO" id="GO:0008398">
    <property type="term" value="F:sterol 14-demethylase activity"/>
    <property type="evidence" value="ECO:0007669"/>
    <property type="project" value="UniProtKB-ARBA"/>
</dbReference>
<evidence type="ECO:0000256" key="7">
    <source>
        <dbReference type="ARBA" id="ARBA00023004"/>
    </source>
</evidence>
<dbReference type="STRING" id="253628.A0A0D2AR52"/>
<keyword evidence="14" id="KW-1185">Reference proteome</keyword>
<dbReference type="GO" id="GO:0005506">
    <property type="term" value="F:iron ion binding"/>
    <property type="evidence" value="ECO:0007669"/>
    <property type="project" value="InterPro"/>
</dbReference>
<accession>A0A0D2AR52</accession>
<evidence type="ECO:0000256" key="11">
    <source>
        <dbReference type="RuleBase" id="RU000461"/>
    </source>
</evidence>
<keyword evidence="9 12" id="KW-0472">Membrane</keyword>
<dbReference type="RefSeq" id="XP_016211553.1">
    <property type="nucleotide sequence ID" value="XM_016360567.1"/>
</dbReference>
<dbReference type="PROSITE" id="PS00086">
    <property type="entry name" value="CYTOCHROME_P450"/>
    <property type="match status" value="1"/>
</dbReference>
<keyword evidence="8 11" id="KW-0503">Monooxygenase</keyword>
<evidence type="ECO:0000313" key="13">
    <source>
        <dbReference type="EMBL" id="KIW01684.1"/>
    </source>
</evidence>
<dbReference type="Proteomes" id="UP000053259">
    <property type="component" value="Unassembled WGS sequence"/>
</dbReference>
<evidence type="ECO:0000256" key="1">
    <source>
        <dbReference type="ARBA" id="ARBA00001971"/>
    </source>
</evidence>
<dbReference type="OrthoDB" id="1055148at2759"/>
<evidence type="ECO:0000256" key="6">
    <source>
        <dbReference type="ARBA" id="ARBA00023002"/>
    </source>
</evidence>
<dbReference type="AlphaFoldDB" id="A0A0D2AR52"/>
<evidence type="ECO:0000256" key="4">
    <source>
        <dbReference type="ARBA" id="ARBA00022617"/>
    </source>
</evidence>
<sequence length="568" mass="64169">MAASVPAYPSVQGGSRFDATKPKTDLNIQKVAIPPFHDFTFHSPFCDLKAGRMGILATVAEPFSVVEWTPLTVAAAFALFLTVTVVLNVLKQLLWKNPTEPPMVFHLFPLIGSTITYGMDPVKFFHKNKAKYGDCFTFILLGKKTTVFVGKRGNDFILNGKHSHISAEEVYNGLTKPVFGKDVVYDCPNSKLMEQKKFVKFGLTTEAFQSYVPLIQHEVEDYVKRAPAFKGSRGSVEVVRALSETIIFTASRTLQGKEVRSLMNSDFADWMHDLDMGFSPINFMLPWFPLPHNRRRDAAHKKMIQTYADIAKKRRAGKEEKDEEDMIWNLLNCTYKDGSKLPDHEIGGIMIALLMGGQHSSASTTAFALLHLAERPDIQEKLIAEQKRVLGEELRPLKYEDLAKLTLHAQVIKETLRMHSPIHSILRRVKQPIPVEGTPYIIPTSHQLLAAPIASSMSTEYFPNPEKWQPERWDASAMTVEDEEKVDYGYGLISKGANSPYLPFGAGRHRCIGEQFAYLQMQTIIATLVKEFKFSLDPKKPFPKTDYSSLFSRPLPPAMLIWERRNKA</sequence>
<dbReference type="Pfam" id="PF00067">
    <property type="entry name" value="p450"/>
    <property type="match status" value="1"/>
</dbReference>
<evidence type="ECO:0000256" key="9">
    <source>
        <dbReference type="ARBA" id="ARBA00023136"/>
    </source>
</evidence>
<dbReference type="FunFam" id="1.10.630.10:FF:000033">
    <property type="entry name" value="14-alpha sterol demethylase"/>
    <property type="match status" value="1"/>
</dbReference>
<dbReference type="InterPro" id="IPR002403">
    <property type="entry name" value="Cyt_P450_E_grp-IV"/>
</dbReference>
<dbReference type="GO" id="GO:0016020">
    <property type="term" value="C:membrane"/>
    <property type="evidence" value="ECO:0007669"/>
    <property type="project" value="UniProtKB-SubCell"/>
</dbReference>
<dbReference type="PANTHER" id="PTHR24304">
    <property type="entry name" value="CYTOCHROME P450 FAMILY 7"/>
    <property type="match status" value="1"/>
</dbReference>
<dbReference type="VEuPathDB" id="FungiDB:PV09_06865"/>